<evidence type="ECO:0000256" key="6">
    <source>
        <dbReference type="PIRNR" id="PIRNR000441"/>
    </source>
</evidence>
<dbReference type="PANTHER" id="PTHR42811">
    <property type="entry name" value="SERINE ACETYLTRANSFERASE"/>
    <property type="match status" value="1"/>
</dbReference>
<comment type="catalytic activity">
    <reaction evidence="5 6">
        <text>L-serine + acetyl-CoA = O-acetyl-L-serine + CoA</text>
        <dbReference type="Rhea" id="RHEA:24560"/>
        <dbReference type="ChEBI" id="CHEBI:33384"/>
        <dbReference type="ChEBI" id="CHEBI:57287"/>
        <dbReference type="ChEBI" id="CHEBI:57288"/>
        <dbReference type="ChEBI" id="CHEBI:58340"/>
        <dbReference type="EC" id="2.3.1.30"/>
    </reaction>
</comment>
<evidence type="ECO:0000256" key="2">
    <source>
        <dbReference type="ARBA" id="ARBA00022605"/>
    </source>
</evidence>
<proteinExistence type="inferred from homology"/>
<dbReference type="InterPro" id="IPR011004">
    <property type="entry name" value="Trimer_LpxA-like_sf"/>
</dbReference>
<dbReference type="NCBIfam" id="NF041874">
    <property type="entry name" value="EPS_EpsC"/>
    <property type="match status" value="1"/>
</dbReference>
<keyword evidence="4 6" id="KW-0012">Acyltransferase</keyword>
<evidence type="ECO:0000256" key="1">
    <source>
        <dbReference type="ARBA" id="ARBA00007274"/>
    </source>
</evidence>
<comment type="similarity">
    <text evidence="1 6">Belongs to the transferase hexapeptide repeat family.</text>
</comment>
<dbReference type="SUPFAM" id="SSF51161">
    <property type="entry name" value="Trimeric LpxA-like enzymes"/>
    <property type="match status" value="1"/>
</dbReference>
<dbReference type="EMBL" id="LCCN01000017">
    <property type="protein sequence ID" value="KKS31471.1"/>
    <property type="molecule type" value="Genomic_DNA"/>
</dbReference>
<keyword evidence="2" id="KW-0028">Amino-acid biosynthesis</keyword>
<dbReference type="GO" id="GO:0009001">
    <property type="term" value="F:serine O-acetyltransferase activity"/>
    <property type="evidence" value="ECO:0007669"/>
    <property type="project" value="UniProtKB-EC"/>
</dbReference>
<dbReference type="AlphaFoldDB" id="A0A0G1ABG9"/>
<dbReference type="EC" id="2.3.1.30" evidence="6"/>
<dbReference type="InterPro" id="IPR005881">
    <property type="entry name" value="Ser_O-AcTrfase"/>
</dbReference>
<dbReference type="PIRSF" id="PIRSF000441">
    <property type="entry name" value="CysE"/>
    <property type="match status" value="1"/>
</dbReference>
<dbReference type="InterPro" id="IPR042122">
    <property type="entry name" value="Ser_AcTrfase_N_sf"/>
</dbReference>
<dbReference type="PATRIC" id="fig|1618356.3.peg.662"/>
<dbReference type="CDD" id="cd03354">
    <property type="entry name" value="LbH_SAT"/>
    <property type="match status" value="1"/>
</dbReference>
<reference evidence="7 8" key="1">
    <citation type="journal article" date="2015" name="Nature">
        <title>rRNA introns, odd ribosomes, and small enigmatic genomes across a large radiation of phyla.</title>
        <authorList>
            <person name="Brown C.T."/>
            <person name="Hug L.A."/>
            <person name="Thomas B.C."/>
            <person name="Sharon I."/>
            <person name="Castelle C.J."/>
            <person name="Singh A."/>
            <person name="Wilkins M.J."/>
            <person name="Williams K.H."/>
            <person name="Banfield J.F."/>
        </authorList>
    </citation>
    <scope>NUCLEOTIDE SEQUENCE [LARGE SCALE GENOMIC DNA]</scope>
</reference>
<evidence type="ECO:0000313" key="7">
    <source>
        <dbReference type="EMBL" id="KKS31471.1"/>
    </source>
</evidence>
<dbReference type="Gene3D" id="1.10.3130.10">
    <property type="entry name" value="serine acetyltransferase, domain 1"/>
    <property type="match status" value="1"/>
</dbReference>
<dbReference type="InterPro" id="IPR053376">
    <property type="entry name" value="Serine_acetyltransferase"/>
</dbReference>
<comment type="caution">
    <text evidence="7">The sequence shown here is derived from an EMBL/GenBank/DDBJ whole genome shotgun (WGS) entry which is preliminary data.</text>
</comment>
<gene>
    <name evidence="7" type="ORF">UU93_C0017G0004</name>
</gene>
<protein>
    <recommendedName>
        <fullName evidence="6">Serine acetyltransferase</fullName>
        <ecNumber evidence="6">2.3.1.30</ecNumber>
    </recommendedName>
</protein>
<evidence type="ECO:0000313" key="8">
    <source>
        <dbReference type="Proteomes" id="UP000034160"/>
    </source>
</evidence>
<dbReference type="InterPro" id="IPR001451">
    <property type="entry name" value="Hexapep"/>
</dbReference>
<dbReference type="GO" id="GO:0006535">
    <property type="term" value="P:cysteine biosynthetic process from serine"/>
    <property type="evidence" value="ECO:0007669"/>
    <property type="project" value="InterPro"/>
</dbReference>
<dbReference type="FunFam" id="2.160.10.10:FF:000007">
    <property type="entry name" value="Serine acetyltransferase"/>
    <property type="match status" value="1"/>
</dbReference>
<evidence type="ECO:0000256" key="5">
    <source>
        <dbReference type="ARBA" id="ARBA00049486"/>
    </source>
</evidence>
<dbReference type="GO" id="GO:0005737">
    <property type="term" value="C:cytoplasm"/>
    <property type="evidence" value="ECO:0007669"/>
    <property type="project" value="InterPro"/>
</dbReference>
<keyword evidence="3 6" id="KW-0808">Transferase</keyword>
<sequence length="181" mass="19928">MFEDIEAIYRNDPAAKNIEFLVYPCFYAIAVHRYISHPLCRMQVPFFPRLISQIMRFLTGIEIHPGARMGKGLFIDHGMGVVIGETARMGKDCVLFHNVTLGGTGKHKGKRHPTIGNNVFIGTGATLLGPIMIGNNVNIGAETFIINKDVPDNCTVVGIPGRIVKLNGKKVNLELKKSRDA</sequence>
<dbReference type="STRING" id="1618356.UU93_C0017G0004"/>
<dbReference type="Pfam" id="PF00132">
    <property type="entry name" value="Hexapep"/>
    <property type="match status" value="1"/>
</dbReference>
<organism evidence="7 8">
    <name type="scientific">Candidatus Amesbacteria bacterium GW2011_GWA2_42_12</name>
    <dbReference type="NCBI Taxonomy" id="1618356"/>
    <lineage>
        <taxon>Bacteria</taxon>
        <taxon>Candidatus Amesiibacteriota</taxon>
    </lineage>
</organism>
<dbReference type="InterPro" id="IPR045304">
    <property type="entry name" value="LbH_SAT"/>
</dbReference>
<evidence type="ECO:0000256" key="4">
    <source>
        <dbReference type="ARBA" id="ARBA00023315"/>
    </source>
</evidence>
<name>A0A0G1ABG9_9BACT</name>
<dbReference type="Proteomes" id="UP000034160">
    <property type="component" value="Unassembled WGS sequence"/>
</dbReference>
<evidence type="ECO:0000256" key="3">
    <source>
        <dbReference type="ARBA" id="ARBA00022679"/>
    </source>
</evidence>
<dbReference type="Gene3D" id="2.160.10.10">
    <property type="entry name" value="Hexapeptide repeat proteins"/>
    <property type="match status" value="1"/>
</dbReference>
<accession>A0A0G1ABG9</accession>